<evidence type="ECO:0000313" key="2">
    <source>
        <dbReference type="WBParaSite" id="BXY_1190600.1"/>
    </source>
</evidence>
<dbReference type="WBParaSite" id="BXY_1190600.1">
    <property type="protein sequence ID" value="BXY_1190600.1"/>
    <property type="gene ID" value="BXY_1190600"/>
</dbReference>
<organism evidence="1 2">
    <name type="scientific">Bursaphelenchus xylophilus</name>
    <name type="common">Pinewood nematode worm</name>
    <name type="synonym">Aphelenchoides xylophilus</name>
    <dbReference type="NCBI Taxonomy" id="6326"/>
    <lineage>
        <taxon>Eukaryota</taxon>
        <taxon>Metazoa</taxon>
        <taxon>Ecdysozoa</taxon>
        <taxon>Nematoda</taxon>
        <taxon>Chromadorea</taxon>
        <taxon>Rhabditida</taxon>
        <taxon>Tylenchina</taxon>
        <taxon>Tylenchomorpha</taxon>
        <taxon>Aphelenchoidea</taxon>
        <taxon>Aphelenchoididae</taxon>
        <taxon>Bursaphelenchus</taxon>
    </lineage>
</organism>
<evidence type="ECO:0000313" key="1">
    <source>
        <dbReference type="Proteomes" id="UP000095284"/>
    </source>
</evidence>
<accession>A0A1I7SFU3</accession>
<protein>
    <submittedName>
        <fullName evidence="2">Uncharacterized protein</fullName>
    </submittedName>
</protein>
<sequence>DDKSTSSIFYFSHL</sequence>
<name>A0A1I7SFU3_BURXY</name>
<reference evidence="2" key="1">
    <citation type="submission" date="2016-11" db="UniProtKB">
        <authorList>
            <consortium name="WormBaseParasite"/>
        </authorList>
    </citation>
    <scope>IDENTIFICATION</scope>
</reference>
<proteinExistence type="predicted"/>
<dbReference type="Proteomes" id="UP000095284">
    <property type="component" value="Unplaced"/>
</dbReference>